<accession>A0A7G1H063</accession>
<keyword evidence="12" id="KW-0902">Two-component regulatory system</keyword>
<feature type="transmembrane region" description="Helical" evidence="14">
    <location>
        <begin position="157"/>
        <end position="177"/>
    </location>
</feature>
<dbReference type="Pfam" id="PF02518">
    <property type="entry name" value="HATPase_c"/>
    <property type="match status" value="1"/>
</dbReference>
<protein>
    <recommendedName>
        <fullName evidence="3">histidine kinase</fullName>
        <ecNumber evidence="3">2.7.13.3</ecNumber>
    </recommendedName>
</protein>
<dbReference type="Pfam" id="PF00672">
    <property type="entry name" value="HAMP"/>
    <property type="match status" value="1"/>
</dbReference>
<evidence type="ECO:0000259" key="16">
    <source>
        <dbReference type="PROSITE" id="PS50885"/>
    </source>
</evidence>
<comment type="catalytic activity">
    <reaction evidence="1">
        <text>ATP + protein L-histidine = ADP + protein N-phospho-L-histidine.</text>
        <dbReference type="EC" id="2.7.13.3"/>
    </reaction>
</comment>
<evidence type="ECO:0000256" key="5">
    <source>
        <dbReference type="ARBA" id="ARBA00022553"/>
    </source>
</evidence>
<sequence>MKTKIFLAFIVVILLVLFSNFIFEWLIIKDFDNYVNGVKEDQFYWILASVEGSYSDGKWDIKALSESIHWAMMFGLDIKILNANGHEIISSREVMESLSDTMKHRMKSLFHTHITEGKYEEYPLYIKDKNIGKLLSRPFEKDVIKEKEAVFRMRSKNFIIVSFLIAGVGSLIVALFFSQYLSKPLTDLKTAAENIAKGHLDVKITPKTSDEVGKLSESFNIMAESLRKEEELRRHLMSNIAHELRTPLTILKSYIEAIEDGVTETGKGLENIKDELNRLIRLIKGIEDITTAEASFFVKGEMVEVNLREFLLEISEEVRPAFKEKGLDINIAKEDDLIVVTDIEKLEKIIRNIVSNSLKFTEKGGVWIDYGTEENNFYIEIRDSGRGIPENKMPHIFERFYRIEGSRTNGLGLGLAIVKELVNVMDGMINVQSEVNKGTVFRIYLPKGA</sequence>
<evidence type="ECO:0000256" key="2">
    <source>
        <dbReference type="ARBA" id="ARBA00004651"/>
    </source>
</evidence>
<dbReference type="PANTHER" id="PTHR45528">
    <property type="entry name" value="SENSOR HISTIDINE KINASE CPXA"/>
    <property type="match status" value="1"/>
</dbReference>
<evidence type="ECO:0000256" key="10">
    <source>
        <dbReference type="ARBA" id="ARBA00022840"/>
    </source>
</evidence>
<dbReference type="SUPFAM" id="SSF47384">
    <property type="entry name" value="Homodimeric domain of signal transducing histidine kinase"/>
    <property type="match status" value="1"/>
</dbReference>
<dbReference type="AlphaFoldDB" id="A0A7G1H063"/>
<evidence type="ECO:0000313" key="17">
    <source>
        <dbReference type="EMBL" id="BCB95928.1"/>
    </source>
</evidence>
<dbReference type="RefSeq" id="WP_203473393.1">
    <property type="nucleotide sequence ID" value="NZ_AP022873.1"/>
</dbReference>
<keyword evidence="13 14" id="KW-0472">Membrane</keyword>
<dbReference type="InterPro" id="IPR050398">
    <property type="entry name" value="HssS/ArlS-like"/>
</dbReference>
<evidence type="ECO:0000256" key="6">
    <source>
        <dbReference type="ARBA" id="ARBA00022679"/>
    </source>
</evidence>
<dbReference type="PRINTS" id="PR00344">
    <property type="entry name" value="BCTRLSENSOR"/>
</dbReference>
<keyword evidence="5" id="KW-0597">Phosphoprotein</keyword>
<keyword evidence="8" id="KW-0547">Nucleotide-binding</keyword>
<dbReference type="CDD" id="cd00082">
    <property type="entry name" value="HisKA"/>
    <property type="match status" value="1"/>
</dbReference>
<dbReference type="EMBL" id="AP022873">
    <property type="protein sequence ID" value="BCB95928.1"/>
    <property type="molecule type" value="Genomic_DNA"/>
</dbReference>
<evidence type="ECO:0000256" key="12">
    <source>
        <dbReference type="ARBA" id="ARBA00023012"/>
    </source>
</evidence>
<dbReference type="PROSITE" id="PS50109">
    <property type="entry name" value="HIS_KIN"/>
    <property type="match status" value="1"/>
</dbReference>
<dbReference type="SMART" id="SM00304">
    <property type="entry name" value="HAMP"/>
    <property type="match status" value="1"/>
</dbReference>
<evidence type="ECO:0000313" key="18">
    <source>
        <dbReference type="Proteomes" id="UP000516360"/>
    </source>
</evidence>
<dbReference type="Gene3D" id="6.10.340.10">
    <property type="match status" value="1"/>
</dbReference>
<dbReference type="InterPro" id="IPR003660">
    <property type="entry name" value="HAMP_dom"/>
</dbReference>
<dbReference type="GO" id="GO:0005524">
    <property type="term" value="F:ATP binding"/>
    <property type="evidence" value="ECO:0007669"/>
    <property type="project" value="UniProtKB-KW"/>
</dbReference>
<dbReference type="Gene3D" id="1.10.287.130">
    <property type="match status" value="1"/>
</dbReference>
<dbReference type="InterPro" id="IPR036890">
    <property type="entry name" value="HATPase_C_sf"/>
</dbReference>
<evidence type="ECO:0000256" key="11">
    <source>
        <dbReference type="ARBA" id="ARBA00022989"/>
    </source>
</evidence>
<proteinExistence type="predicted"/>
<dbReference type="PROSITE" id="PS50885">
    <property type="entry name" value="HAMP"/>
    <property type="match status" value="1"/>
</dbReference>
<dbReference type="Proteomes" id="UP000516360">
    <property type="component" value="Chromosome"/>
</dbReference>
<dbReference type="CDD" id="cd06225">
    <property type="entry name" value="HAMP"/>
    <property type="match status" value="1"/>
</dbReference>
<feature type="domain" description="Histidine kinase" evidence="15">
    <location>
        <begin position="239"/>
        <end position="449"/>
    </location>
</feature>
<dbReference type="InterPro" id="IPR003661">
    <property type="entry name" value="HisK_dim/P_dom"/>
</dbReference>
<name>A0A7G1H063_9BACT</name>
<dbReference type="InterPro" id="IPR004358">
    <property type="entry name" value="Sig_transdc_His_kin-like_C"/>
</dbReference>
<dbReference type="InterPro" id="IPR005467">
    <property type="entry name" value="His_kinase_dom"/>
</dbReference>
<keyword evidence="18" id="KW-1185">Reference proteome</keyword>
<dbReference type="SMART" id="SM00388">
    <property type="entry name" value="HisKA"/>
    <property type="match status" value="1"/>
</dbReference>
<reference evidence="17 18" key="1">
    <citation type="submission" date="2020-03" db="EMBL/GenBank/DDBJ databases">
        <title>Complete genome sequences of two sulfur-disproportionating bacterial strains T55J and Mzg5.</title>
        <authorList>
            <person name="Umezawa K."/>
            <person name="Kojima H."/>
            <person name="Kato Y."/>
            <person name="Fukui M."/>
        </authorList>
    </citation>
    <scope>NUCLEOTIDE SEQUENCE [LARGE SCALE GENOMIC DNA]</scope>
    <source>
        <strain evidence="17 18">T55J</strain>
    </source>
</reference>
<dbReference type="GO" id="GO:0000155">
    <property type="term" value="F:phosphorelay sensor kinase activity"/>
    <property type="evidence" value="ECO:0007669"/>
    <property type="project" value="InterPro"/>
</dbReference>
<dbReference type="KEGG" id="dtp:JZK55_08500"/>
<evidence type="ECO:0000256" key="3">
    <source>
        <dbReference type="ARBA" id="ARBA00012438"/>
    </source>
</evidence>
<evidence type="ECO:0000256" key="14">
    <source>
        <dbReference type="SAM" id="Phobius"/>
    </source>
</evidence>
<dbReference type="SMART" id="SM00387">
    <property type="entry name" value="HATPase_c"/>
    <property type="match status" value="1"/>
</dbReference>
<dbReference type="FunFam" id="3.30.565.10:FF:000037">
    <property type="entry name" value="Hybrid sensor histidine kinase/response regulator"/>
    <property type="match status" value="1"/>
</dbReference>
<evidence type="ECO:0000256" key="4">
    <source>
        <dbReference type="ARBA" id="ARBA00022475"/>
    </source>
</evidence>
<dbReference type="PANTHER" id="PTHR45528:SF1">
    <property type="entry name" value="SENSOR HISTIDINE KINASE CPXA"/>
    <property type="match status" value="1"/>
</dbReference>
<dbReference type="InterPro" id="IPR036097">
    <property type="entry name" value="HisK_dim/P_sf"/>
</dbReference>
<gene>
    <name evidence="17" type="ORF">JZK55_08500</name>
</gene>
<keyword evidence="7 14" id="KW-0812">Transmembrane</keyword>
<dbReference type="InterPro" id="IPR003594">
    <property type="entry name" value="HATPase_dom"/>
</dbReference>
<evidence type="ECO:0000256" key="1">
    <source>
        <dbReference type="ARBA" id="ARBA00000085"/>
    </source>
</evidence>
<keyword evidence="10" id="KW-0067">ATP-binding</keyword>
<evidence type="ECO:0000256" key="7">
    <source>
        <dbReference type="ARBA" id="ARBA00022692"/>
    </source>
</evidence>
<evidence type="ECO:0000256" key="9">
    <source>
        <dbReference type="ARBA" id="ARBA00022777"/>
    </source>
</evidence>
<keyword evidence="11 14" id="KW-1133">Transmembrane helix</keyword>
<dbReference type="EC" id="2.7.13.3" evidence="3"/>
<evidence type="ECO:0000256" key="13">
    <source>
        <dbReference type="ARBA" id="ARBA00023136"/>
    </source>
</evidence>
<dbReference type="SUPFAM" id="SSF158472">
    <property type="entry name" value="HAMP domain-like"/>
    <property type="match status" value="1"/>
</dbReference>
<dbReference type="SUPFAM" id="SSF55874">
    <property type="entry name" value="ATPase domain of HSP90 chaperone/DNA topoisomerase II/histidine kinase"/>
    <property type="match status" value="1"/>
</dbReference>
<dbReference type="Pfam" id="PF00512">
    <property type="entry name" value="HisKA"/>
    <property type="match status" value="1"/>
</dbReference>
<organism evidence="17 18">
    <name type="scientific">Dissulfurispira thermophila</name>
    <dbReference type="NCBI Taxonomy" id="2715679"/>
    <lineage>
        <taxon>Bacteria</taxon>
        <taxon>Pseudomonadati</taxon>
        <taxon>Nitrospirota</taxon>
        <taxon>Thermodesulfovibrionia</taxon>
        <taxon>Thermodesulfovibrionales</taxon>
        <taxon>Dissulfurispiraceae</taxon>
        <taxon>Dissulfurispira</taxon>
    </lineage>
</organism>
<keyword evidence="9 17" id="KW-0418">Kinase</keyword>
<feature type="domain" description="HAMP" evidence="16">
    <location>
        <begin position="179"/>
        <end position="231"/>
    </location>
</feature>
<evidence type="ECO:0000256" key="8">
    <source>
        <dbReference type="ARBA" id="ARBA00022741"/>
    </source>
</evidence>
<dbReference type="GO" id="GO:0005886">
    <property type="term" value="C:plasma membrane"/>
    <property type="evidence" value="ECO:0007669"/>
    <property type="project" value="UniProtKB-SubCell"/>
</dbReference>
<feature type="transmembrane region" description="Helical" evidence="14">
    <location>
        <begin position="6"/>
        <end position="27"/>
    </location>
</feature>
<keyword evidence="4" id="KW-1003">Cell membrane</keyword>
<keyword evidence="6" id="KW-0808">Transferase</keyword>
<evidence type="ECO:0000259" key="15">
    <source>
        <dbReference type="PROSITE" id="PS50109"/>
    </source>
</evidence>
<comment type="subcellular location">
    <subcellularLocation>
        <location evidence="2">Cell membrane</location>
        <topology evidence="2">Multi-pass membrane protein</topology>
    </subcellularLocation>
</comment>
<dbReference type="Gene3D" id="3.30.565.10">
    <property type="entry name" value="Histidine kinase-like ATPase, C-terminal domain"/>
    <property type="match status" value="1"/>
</dbReference>